<evidence type="ECO:0000256" key="10">
    <source>
        <dbReference type="ARBA" id="ARBA00023277"/>
    </source>
</evidence>
<dbReference type="Gene3D" id="3.40.1400.10">
    <property type="entry name" value="Sugar-phosphate isomerase, RpiB/LacA/LacB"/>
    <property type="match status" value="1"/>
</dbReference>
<keyword evidence="10" id="KW-0119">Carbohydrate metabolism</keyword>
<evidence type="ECO:0000256" key="3">
    <source>
        <dbReference type="ARBA" id="ARBA00001954"/>
    </source>
</evidence>
<dbReference type="Gene3D" id="3.20.20.70">
    <property type="entry name" value="Aldolase class I"/>
    <property type="match status" value="1"/>
</dbReference>
<evidence type="ECO:0000256" key="5">
    <source>
        <dbReference type="ARBA" id="ARBA00022723"/>
    </source>
</evidence>
<sequence length="363" mass="40148">MIFLGSDHRGYELKEKIKKWLGGLDYPFEDMGAHKLDLDDDYPDFISLVAQEVSKNPENNLGIVLGHSGQGEAIAANKFPGIRAIVFYGGPEEILKLSREHNDANVLSLGASFVSDEDAKSALKLWLETKFSGNARHDRRINKIKELEGLACSARIVPAVLANTTEELKEKLSSLKGLVRCVQIDIMDGKFVPNSSISLTDVAELGFDYEYEAHLMVKNPEKYFEDSAKANVRRVVFHYEATDGVDAVLNEMSRFSFNKGIAINPDTPVRSIVPFLEKIDSVLIMSVNPGFSGQDFVSETLEKVKELRNLAPYKKIGIDGSINGSTIKKAHDAGVDYFVIGSGLFAAENIRQALFKMQILING</sequence>
<dbReference type="PROSITE" id="PS01086">
    <property type="entry name" value="RIBUL_P_3_EPIMER_2"/>
    <property type="match status" value="1"/>
</dbReference>
<keyword evidence="7" id="KW-0408">Iron</keyword>
<comment type="subunit">
    <text evidence="4">Homodimer.</text>
</comment>
<name>A0A0F9PCF0_9ZZZZ</name>
<dbReference type="NCBIfam" id="TIGR00689">
    <property type="entry name" value="rpiB_lacA_lacB"/>
    <property type="match status" value="1"/>
</dbReference>
<comment type="cofactor">
    <cofactor evidence="3">
        <name>Fe(2+)</name>
        <dbReference type="ChEBI" id="CHEBI:29033"/>
    </cofactor>
</comment>
<comment type="cofactor">
    <cofactor evidence="1">
        <name>Mn(2+)</name>
        <dbReference type="ChEBI" id="CHEBI:29035"/>
    </cofactor>
</comment>
<dbReference type="InterPro" id="IPR011060">
    <property type="entry name" value="RibuloseP-bd_barrel"/>
</dbReference>
<dbReference type="EMBL" id="LAZR01002483">
    <property type="protein sequence ID" value="KKN29505.1"/>
    <property type="molecule type" value="Genomic_DNA"/>
</dbReference>
<gene>
    <name evidence="11" type="ORF">LCGC14_0843390</name>
</gene>
<dbReference type="AlphaFoldDB" id="A0A0F9PCF0"/>
<protein>
    <recommendedName>
        <fullName evidence="12">Ribulose-phosphate 3-epimerase</fullName>
    </recommendedName>
</protein>
<comment type="caution">
    <text evidence="11">The sequence shown here is derived from an EMBL/GenBank/DDBJ whole genome shotgun (WGS) entry which is preliminary data.</text>
</comment>
<dbReference type="GO" id="GO:0046872">
    <property type="term" value="F:metal ion binding"/>
    <property type="evidence" value="ECO:0007669"/>
    <property type="project" value="UniProtKB-KW"/>
</dbReference>
<dbReference type="NCBIfam" id="NF004076">
    <property type="entry name" value="PRK05581.1-4"/>
    <property type="match status" value="1"/>
</dbReference>
<dbReference type="GO" id="GO:0005975">
    <property type="term" value="P:carbohydrate metabolic process"/>
    <property type="evidence" value="ECO:0007669"/>
    <property type="project" value="InterPro"/>
</dbReference>
<dbReference type="GO" id="GO:0006163">
    <property type="term" value="P:purine nucleotide metabolic process"/>
    <property type="evidence" value="ECO:0007669"/>
    <property type="project" value="UniProtKB-ARBA"/>
</dbReference>
<dbReference type="PANTHER" id="PTHR11749">
    <property type="entry name" value="RIBULOSE-5-PHOSPHATE-3-EPIMERASE"/>
    <property type="match status" value="1"/>
</dbReference>
<dbReference type="GO" id="GO:0006091">
    <property type="term" value="P:generation of precursor metabolites and energy"/>
    <property type="evidence" value="ECO:0007669"/>
    <property type="project" value="UniProtKB-ARBA"/>
</dbReference>
<dbReference type="InterPro" id="IPR000056">
    <property type="entry name" value="Ribul_P_3_epim-like"/>
</dbReference>
<evidence type="ECO:0000256" key="2">
    <source>
        <dbReference type="ARBA" id="ARBA00001947"/>
    </source>
</evidence>
<evidence type="ECO:0000256" key="8">
    <source>
        <dbReference type="ARBA" id="ARBA00023211"/>
    </source>
</evidence>
<evidence type="ECO:0000313" key="11">
    <source>
        <dbReference type="EMBL" id="KKN29505.1"/>
    </source>
</evidence>
<comment type="cofactor">
    <cofactor evidence="2">
        <name>Zn(2+)</name>
        <dbReference type="ChEBI" id="CHEBI:29105"/>
    </cofactor>
</comment>
<dbReference type="Pfam" id="PF00834">
    <property type="entry name" value="Ribul_P_3_epim"/>
    <property type="match status" value="1"/>
</dbReference>
<dbReference type="SUPFAM" id="SSF51366">
    <property type="entry name" value="Ribulose-phoshate binding barrel"/>
    <property type="match status" value="1"/>
</dbReference>
<dbReference type="InterPro" id="IPR003500">
    <property type="entry name" value="RpiB_LacA_LacB"/>
</dbReference>
<evidence type="ECO:0000256" key="4">
    <source>
        <dbReference type="ARBA" id="ARBA00011738"/>
    </source>
</evidence>
<organism evidence="11">
    <name type="scientific">marine sediment metagenome</name>
    <dbReference type="NCBI Taxonomy" id="412755"/>
    <lineage>
        <taxon>unclassified sequences</taxon>
        <taxon>metagenomes</taxon>
        <taxon>ecological metagenomes</taxon>
    </lineage>
</organism>
<dbReference type="GO" id="GO:1901135">
    <property type="term" value="P:carbohydrate derivative metabolic process"/>
    <property type="evidence" value="ECO:0007669"/>
    <property type="project" value="UniProtKB-ARBA"/>
</dbReference>
<keyword evidence="6" id="KW-0862">Zinc</keyword>
<dbReference type="CDD" id="cd00429">
    <property type="entry name" value="RPE"/>
    <property type="match status" value="1"/>
</dbReference>
<keyword evidence="8" id="KW-0464">Manganese</keyword>
<dbReference type="FunFam" id="3.20.20.70:FF:000191">
    <property type="entry name" value="ribulose-phosphate 3-epimerase isoform X2"/>
    <property type="match status" value="1"/>
</dbReference>
<dbReference type="GO" id="GO:0046496">
    <property type="term" value="P:nicotinamide nucleotide metabolic process"/>
    <property type="evidence" value="ECO:0007669"/>
    <property type="project" value="UniProtKB-ARBA"/>
</dbReference>
<evidence type="ECO:0000256" key="9">
    <source>
        <dbReference type="ARBA" id="ARBA00023235"/>
    </source>
</evidence>
<dbReference type="InterPro" id="IPR013785">
    <property type="entry name" value="Aldolase_TIM"/>
</dbReference>
<evidence type="ECO:0008006" key="12">
    <source>
        <dbReference type="Google" id="ProtNLM"/>
    </source>
</evidence>
<dbReference type="SUPFAM" id="SSF89623">
    <property type="entry name" value="Ribose/Galactose isomerase RpiB/AlsB"/>
    <property type="match status" value="1"/>
</dbReference>
<dbReference type="InterPro" id="IPR036569">
    <property type="entry name" value="RpiB_LacA_LacB_sf"/>
</dbReference>
<reference evidence="11" key="1">
    <citation type="journal article" date="2015" name="Nature">
        <title>Complex archaea that bridge the gap between prokaryotes and eukaryotes.</title>
        <authorList>
            <person name="Spang A."/>
            <person name="Saw J.H."/>
            <person name="Jorgensen S.L."/>
            <person name="Zaremba-Niedzwiedzka K."/>
            <person name="Martijn J."/>
            <person name="Lind A.E."/>
            <person name="van Eijk R."/>
            <person name="Schleper C."/>
            <person name="Guy L."/>
            <person name="Ettema T.J."/>
        </authorList>
    </citation>
    <scope>NUCLEOTIDE SEQUENCE</scope>
</reference>
<evidence type="ECO:0000256" key="6">
    <source>
        <dbReference type="ARBA" id="ARBA00022833"/>
    </source>
</evidence>
<dbReference type="NCBIfam" id="NF004051">
    <property type="entry name" value="PRK05571.1"/>
    <property type="match status" value="1"/>
</dbReference>
<evidence type="ECO:0000256" key="1">
    <source>
        <dbReference type="ARBA" id="ARBA00001936"/>
    </source>
</evidence>
<accession>A0A0F9PCF0</accession>
<dbReference type="GO" id="GO:0016857">
    <property type="term" value="F:racemase and epimerase activity, acting on carbohydrates and derivatives"/>
    <property type="evidence" value="ECO:0007669"/>
    <property type="project" value="InterPro"/>
</dbReference>
<evidence type="ECO:0000256" key="7">
    <source>
        <dbReference type="ARBA" id="ARBA00023004"/>
    </source>
</evidence>
<dbReference type="Pfam" id="PF02502">
    <property type="entry name" value="LacAB_rpiB"/>
    <property type="match status" value="1"/>
</dbReference>
<proteinExistence type="predicted"/>
<keyword evidence="9" id="KW-0413">Isomerase</keyword>
<keyword evidence="5" id="KW-0479">Metal-binding</keyword>